<feature type="compositionally biased region" description="Low complexity" evidence="1">
    <location>
        <begin position="150"/>
        <end position="161"/>
    </location>
</feature>
<dbReference type="Proteomes" id="UP001189429">
    <property type="component" value="Unassembled WGS sequence"/>
</dbReference>
<feature type="compositionally biased region" description="Low complexity" evidence="1">
    <location>
        <begin position="242"/>
        <end position="259"/>
    </location>
</feature>
<feature type="compositionally biased region" description="Low complexity" evidence="1">
    <location>
        <begin position="88"/>
        <end position="101"/>
    </location>
</feature>
<protein>
    <submittedName>
        <fullName evidence="2">Uncharacterized protein</fullName>
    </submittedName>
</protein>
<feature type="compositionally biased region" description="Low complexity" evidence="1">
    <location>
        <begin position="57"/>
        <end position="73"/>
    </location>
</feature>
<feature type="compositionally biased region" description="Low complexity" evidence="1">
    <location>
        <begin position="19"/>
        <end position="33"/>
    </location>
</feature>
<evidence type="ECO:0000313" key="3">
    <source>
        <dbReference type="Proteomes" id="UP001189429"/>
    </source>
</evidence>
<reference evidence="2" key="1">
    <citation type="submission" date="2023-10" db="EMBL/GenBank/DDBJ databases">
        <authorList>
            <person name="Chen Y."/>
            <person name="Shah S."/>
            <person name="Dougan E. K."/>
            <person name="Thang M."/>
            <person name="Chan C."/>
        </authorList>
    </citation>
    <scope>NUCLEOTIDE SEQUENCE [LARGE SCALE GENOMIC DNA]</scope>
</reference>
<name>A0ABN9VU00_9DINO</name>
<sequence>MQHLRRDLVETPGVWVLQPPMAGSAGPAPRAAGSFGGGSGSARARGARWADLDDTPAAGSAAADGAAAQVSVQQPNTACGGASGAPFEADSARSTSAASEAGAEEVRERWADIGSDGDAGACRRGGGRPAAAGEAAAPAREGGERELVVGRRVAAAGPSGRPARRRGLGEGLGGEGWPRPPARRPLRLGPARPQGALEGTARSGAAGGRRELGRAHLPRGAEAPRPPRAAREAHRRAHRRQAAAPRPGLRLPRGARAAGESADPLMLCVSAPRGAYDAAVRLVRERLEDRRVR</sequence>
<proteinExistence type="predicted"/>
<evidence type="ECO:0000313" key="2">
    <source>
        <dbReference type="EMBL" id="CAK0877008.1"/>
    </source>
</evidence>
<accession>A0ABN9VU00</accession>
<organism evidence="2 3">
    <name type="scientific">Prorocentrum cordatum</name>
    <dbReference type="NCBI Taxonomy" id="2364126"/>
    <lineage>
        <taxon>Eukaryota</taxon>
        <taxon>Sar</taxon>
        <taxon>Alveolata</taxon>
        <taxon>Dinophyceae</taxon>
        <taxon>Prorocentrales</taxon>
        <taxon>Prorocentraceae</taxon>
        <taxon>Prorocentrum</taxon>
    </lineage>
</organism>
<dbReference type="EMBL" id="CAUYUJ010017693">
    <property type="protein sequence ID" value="CAK0877008.1"/>
    <property type="molecule type" value="Genomic_DNA"/>
</dbReference>
<keyword evidence="3" id="KW-1185">Reference proteome</keyword>
<feature type="region of interest" description="Disordered" evidence="1">
    <location>
        <begin position="1"/>
        <end position="261"/>
    </location>
</feature>
<comment type="caution">
    <text evidence="2">The sequence shown here is derived from an EMBL/GenBank/DDBJ whole genome shotgun (WGS) entry which is preliminary data.</text>
</comment>
<gene>
    <name evidence="2" type="ORF">PCOR1329_LOCUS61182</name>
</gene>
<evidence type="ECO:0000256" key="1">
    <source>
        <dbReference type="SAM" id="MobiDB-lite"/>
    </source>
</evidence>
<feature type="compositionally biased region" description="Low complexity" evidence="1">
    <location>
        <begin position="129"/>
        <end position="140"/>
    </location>
</feature>